<keyword evidence="1" id="KW-0732">Signal</keyword>
<dbReference type="SUPFAM" id="SSF53474">
    <property type="entry name" value="alpha/beta-Hydrolases"/>
    <property type="match status" value="1"/>
</dbReference>
<protein>
    <submittedName>
        <fullName evidence="3">Alpha/beta hydrolase fold domain-containing protein</fullName>
    </submittedName>
</protein>
<dbReference type="InterPro" id="IPR050466">
    <property type="entry name" value="Carboxylest/Gibb_receptor"/>
</dbReference>
<comment type="caution">
    <text evidence="3">The sequence shown here is derived from an EMBL/GenBank/DDBJ whole genome shotgun (WGS) entry which is preliminary data.</text>
</comment>
<evidence type="ECO:0000256" key="1">
    <source>
        <dbReference type="SAM" id="SignalP"/>
    </source>
</evidence>
<dbReference type="RefSeq" id="WP_171609196.1">
    <property type="nucleotide sequence ID" value="NZ_WHPF01000013.1"/>
</dbReference>
<dbReference type="GO" id="GO:0016787">
    <property type="term" value="F:hydrolase activity"/>
    <property type="evidence" value="ECO:0007669"/>
    <property type="project" value="UniProtKB-KW"/>
</dbReference>
<dbReference type="Gene3D" id="3.40.50.1820">
    <property type="entry name" value="alpha/beta hydrolase"/>
    <property type="match status" value="1"/>
</dbReference>
<accession>A0A8J8FII8</accession>
<evidence type="ECO:0000259" key="2">
    <source>
        <dbReference type="Pfam" id="PF20434"/>
    </source>
</evidence>
<dbReference type="InterPro" id="IPR029058">
    <property type="entry name" value="AB_hydrolase_fold"/>
</dbReference>
<dbReference type="Proteomes" id="UP000598971">
    <property type="component" value="Unassembled WGS sequence"/>
</dbReference>
<dbReference type="EMBL" id="WHPF01000013">
    <property type="protein sequence ID" value="NNV57247.1"/>
    <property type="molecule type" value="Genomic_DNA"/>
</dbReference>
<sequence length="529" mass="58759">MNRKLVSLLVIFLLWYGQGNAQNLACNLLSNNCAIDYTKDIFTESQIYISPAISYKSTRNNAPDANYKDNNSLSDCGIMNLPGCIADGSALTYSVYCPNANSYPCYSAKPLPVIFFFHGGGYSDCNSNDNADNIDEYCLAFAKKGYVVFNVNYRTGRLKDPNDKALTASQFLATYRAMQDARGAIRTAISRNESSFFHFDTNNLFIAGASSGAQIALHVAYISNQSMAEELFADVSDVLGPINIDYYAGKTNIDFRIKGVLSLWGAVYLPSTGSPADFFNKNSYNPPLVTFQGMKDIVFLPGTSRVLLNKNSNYITDNKCLVYSKQRSYSYPTTLNTITQSGSSGFYEILNTLQRKVNCELYLDSDMGHGLDNRSDFGFGKGKISTDDLKIYIVERATTFFQSVINNTASRLITDSFQDCVNSRIKSCAPADLRDKNCNSSFTDAAIAAVQQPVNTWYNLLQLQKNIYINLRNIGLTKIYLTNSAGLVVKTITDDKQQIVIPCNDLQTGIYFLVVQQGTKTQRQKLFIP</sequence>
<name>A0A8J8FII8_9BACT</name>
<dbReference type="InterPro" id="IPR049492">
    <property type="entry name" value="BD-FAE-like_dom"/>
</dbReference>
<feature type="chain" id="PRO_5035151610" evidence="1">
    <location>
        <begin position="22"/>
        <end position="529"/>
    </location>
</feature>
<feature type="signal peptide" evidence="1">
    <location>
        <begin position="1"/>
        <end position="21"/>
    </location>
</feature>
<dbReference type="Pfam" id="PF20434">
    <property type="entry name" value="BD-FAE"/>
    <property type="match status" value="1"/>
</dbReference>
<proteinExistence type="predicted"/>
<dbReference type="AlphaFoldDB" id="A0A8J8FII8"/>
<evidence type="ECO:0000313" key="3">
    <source>
        <dbReference type="EMBL" id="NNV57247.1"/>
    </source>
</evidence>
<organism evidence="3 4">
    <name type="scientific">Limnovirga soli</name>
    <dbReference type="NCBI Taxonomy" id="2656915"/>
    <lineage>
        <taxon>Bacteria</taxon>
        <taxon>Pseudomonadati</taxon>
        <taxon>Bacteroidota</taxon>
        <taxon>Chitinophagia</taxon>
        <taxon>Chitinophagales</taxon>
        <taxon>Chitinophagaceae</taxon>
        <taxon>Limnovirga</taxon>
    </lineage>
</organism>
<keyword evidence="3" id="KW-0378">Hydrolase</keyword>
<dbReference type="PANTHER" id="PTHR23024:SF24">
    <property type="entry name" value="ALPHA_BETA HYDROLASE FOLD-3 DOMAIN-CONTAINING PROTEIN"/>
    <property type="match status" value="1"/>
</dbReference>
<dbReference type="PANTHER" id="PTHR23024">
    <property type="entry name" value="ARYLACETAMIDE DEACETYLASE"/>
    <property type="match status" value="1"/>
</dbReference>
<evidence type="ECO:0000313" key="4">
    <source>
        <dbReference type="Proteomes" id="UP000598971"/>
    </source>
</evidence>
<gene>
    <name evidence="3" type="ORF">GD597_17380</name>
</gene>
<reference evidence="3" key="1">
    <citation type="submission" date="2019-10" db="EMBL/GenBank/DDBJ databases">
        <title>Draft genome sequence of Panacibacter sp. KCS-6.</title>
        <authorList>
            <person name="Yim K.J."/>
        </authorList>
    </citation>
    <scope>NUCLEOTIDE SEQUENCE</scope>
    <source>
        <strain evidence="3">KCS-6</strain>
    </source>
</reference>
<feature type="domain" description="BD-FAE-like" evidence="2">
    <location>
        <begin position="104"/>
        <end position="304"/>
    </location>
</feature>
<keyword evidence="4" id="KW-1185">Reference proteome</keyword>